<reference evidence="1" key="2">
    <citation type="submission" date="2022-08" db="EMBL/GenBank/DDBJ databases">
        <authorList>
            <person name="Dong C."/>
        </authorList>
    </citation>
    <scope>NUCLEOTIDE SEQUENCE</scope>
    <source>
        <strain evidence="1">59MF3M-4</strain>
    </source>
</reference>
<comment type="caution">
    <text evidence="1">The sequence shown here is derived from an EMBL/GenBank/DDBJ whole genome shotgun (WGS) entry which is preliminary data.</text>
</comment>
<keyword evidence="2" id="KW-1185">Reference proteome</keyword>
<evidence type="ECO:0000313" key="1">
    <source>
        <dbReference type="EMBL" id="MCT7359019.1"/>
    </source>
</evidence>
<organism evidence="1 2">
    <name type="scientific">Thalassolituus pacificus</name>
    <dbReference type="NCBI Taxonomy" id="2975440"/>
    <lineage>
        <taxon>Bacteria</taxon>
        <taxon>Pseudomonadati</taxon>
        <taxon>Pseudomonadota</taxon>
        <taxon>Gammaproteobacteria</taxon>
        <taxon>Oceanospirillales</taxon>
        <taxon>Oceanospirillaceae</taxon>
        <taxon>Thalassolituus</taxon>
    </lineage>
</organism>
<protein>
    <recommendedName>
        <fullName evidence="3">N-acetyltransferase domain-containing protein</fullName>
    </recommendedName>
</protein>
<name>A0A9X2WEM1_9GAMM</name>
<dbReference type="InterPro" id="IPR016181">
    <property type="entry name" value="Acyl_CoA_acyltransferase"/>
</dbReference>
<dbReference type="SUPFAM" id="SSF55729">
    <property type="entry name" value="Acyl-CoA N-acyltransferases (Nat)"/>
    <property type="match status" value="1"/>
</dbReference>
<evidence type="ECO:0008006" key="3">
    <source>
        <dbReference type="Google" id="ProtNLM"/>
    </source>
</evidence>
<dbReference type="AlphaFoldDB" id="A0A9X2WEM1"/>
<proteinExistence type="predicted"/>
<dbReference type="EMBL" id="JAOANI010000015">
    <property type="protein sequence ID" value="MCT7359019.1"/>
    <property type="molecule type" value="Genomic_DNA"/>
</dbReference>
<sequence>MSSYCIRPACTQDSAGLLKLLAATAQQGSIRLTFERNPDYFYAAAVSSQRPEIWVMEKPGHGIIGTFSIGQRRVFINGQPTSVRYGSDLRIHPDFQGGRTLYRLFGTYRQQMQNEWMQTVILDENRASLSTVGSGRNTLPQYLPAGMFTTWLISLRRKKNIADDPLIHPARTGDIAEMQAFFDREAASKQFYPCYDFSRIGSDDPYYRNIKISDFFILREHGEITALAGLWDQKDFKQTRISGYAPLLHHLRPFYNSLTWLTGHLALPAVNSLNHYQMLHSVVVKNNDPGRFARLLRTLRKTAQQRNALALACGFDSRDPLLKIVRRHPGHALKSRNFIATYQPELVQKLDLTRLQYPEISRL</sequence>
<dbReference type="RefSeq" id="WP_260975908.1">
    <property type="nucleotide sequence ID" value="NZ_JAOANI010000015.1"/>
</dbReference>
<accession>A0A9X2WEM1</accession>
<gene>
    <name evidence="1" type="ORF">NYR02_08310</name>
</gene>
<reference evidence="1" key="1">
    <citation type="journal article" date="2022" name="Front. Microbiol.">
        <title>Genome-based taxonomic rearrangement of Oceanobacter-related bacteria including the description of Thalassolituus hydrocarbonoclasticus sp. nov. and Thalassolituus pacificus sp. nov. and emended description of the genus Thalassolituus.</title>
        <authorList>
            <person name="Dong C."/>
            <person name="Wei L."/>
            <person name="Wang J."/>
            <person name="Lai Q."/>
            <person name="Huang Z."/>
            <person name="Shao Z."/>
        </authorList>
    </citation>
    <scope>NUCLEOTIDE SEQUENCE</scope>
    <source>
        <strain evidence="1">59MF3M-4</strain>
    </source>
</reference>
<evidence type="ECO:0000313" key="2">
    <source>
        <dbReference type="Proteomes" id="UP001147830"/>
    </source>
</evidence>
<dbReference type="Proteomes" id="UP001147830">
    <property type="component" value="Unassembled WGS sequence"/>
</dbReference>